<dbReference type="GO" id="GO:0042802">
    <property type="term" value="F:identical protein binding"/>
    <property type="evidence" value="ECO:0007669"/>
    <property type="project" value="UniProtKB-ARBA"/>
</dbReference>
<evidence type="ECO:0000256" key="4">
    <source>
        <dbReference type="ARBA" id="ARBA00022490"/>
    </source>
</evidence>
<sequence length="375" mass="39600">MKFRVDRDSLAEAVAWTARTLPVRPPVPVLAGMLLEAGDRLKLSSFDYEVSAQVSVDIDVDEPGSALVSGRLLAEITRSLPAQPVDIETDGSKVTVSCGTAKFTLLTLPVEDYPTLPEMPELTGSVGSDAFAAAVGQVAIAAGRDDTLPVLTGVRIEIENDTVTLASTDRYRLAVRELQWKPERPDISAVALIPAKTLADTAKSLTAGAEVAIALAAAGGAGEGMIGFEGGGRRTTTRLLDGDFPKYRSLLPSEFNAQAEIQTAPFVDAVKRVALVAERNTPLRLAFSQGQVVLEAGTGDEAQAVEVLEAALDGDYIQIAFNHTFLLDGLGAIGSDTARLQFTSSTKPAILTGKPADDSGTSDYRYLLMPVRLNG</sequence>
<dbReference type="GO" id="GO:0006271">
    <property type="term" value="P:DNA strand elongation involved in DNA replication"/>
    <property type="evidence" value="ECO:0007669"/>
    <property type="project" value="TreeGrafter"/>
</dbReference>
<dbReference type="AlphaFoldDB" id="A0A2T0Q6W5"/>
<evidence type="ECO:0000259" key="11">
    <source>
        <dbReference type="Pfam" id="PF00712"/>
    </source>
</evidence>
<evidence type="ECO:0000256" key="3">
    <source>
        <dbReference type="ARBA" id="ARBA00021035"/>
    </source>
</evidence>
<dbReference type="SMART" id="SM00480">
    <property type="entry name" value="POL3Bc"/>
    <property type="match status" value="1"/>
</dbReference>
<accession>A0A2T0Q6W5</accession>
<keyword evidence="7 10" id="KW-0235">DNA replication</keyword>
<keyword evidence="6 10" id="KW-0548">Nucleotidyltransferase</keyword>
<evidence type="ECO:0000259" key="13">
    <source>
        <dbReference type="Pfam" id="PF02768"/>
    </source>
</evidence>
<dbReference type="NCBIfam" id="TIGR00663">
    <property type="entry name" value="dnan"/>
    <property type="match status" value="1"/>
</dbReference>
<feature type="domain" description="DNA polymerase III beta sliding clamp central" evidence="12">
    <location>
        <begin position="127"/>
        <end position="246"/>
    </location>
</feature>
<evidence type="ECO:0000256" key="6">
    <source>
        <dbReference type="ARBA" id="ARBA00022695"/>
    </source>
</evidence>
<evidence type="ECO:0000313" key="14">
    <source>
        <dbReference type="EMBL" id="PRX99576.1"/>
    </source>
</evidence>
<dbReference type="RefSeq" id="WP_106244245.1">
    <property type="nucleotide sequence ID" value="NZ_PVZC01000003.1"/>
</dbReference>
<comment type="caution">
    <text evidence="14">The sequence shown here is derived from an EMBL/GenBank/DDBJ whole genome shotgun (WGS) entry which is preliminary data.</text>
</comment>
<dbReference type="Gene3D" id="3.10.150.10">
    <property type="entry name" value="DNA Polymerase III, subunit A, domain 2"/>
    <property type="match status" value="3"/>
</dbReference>
<gene>
    <name evidence="14" type="ORF">CLV72_103177</name>
</gene>
<dbReference type="InterPro" id="IPR022634">
    <property type="entry name" value="DNA_polIII_beta_N"/>
</dbReference>
<dbReference type="EMBL" id="PVZC01000003">
    <property type="protein sequence ID" value="PRX99576.1"/>
    <property type="molecule type" value="Genomic_DNA"/>
</dbReference>
<comment type="similarity">
    <text evidence="2 10">Belongs to the beta sliding clamp family.</text>
</comment>
<name>A0A2T0Q6W5_9ACTN</name>
<keyword evidence="5 10" id="KW-0808">Transferase</keyword>
<evidence type="ECO:0000256" key="9">
    <source>
        <dbReference type="ARBA" id="ARBA00023125"/>
    </source>
</evidence>
<feature type="domain" description="DNA polymerase III beta sliding clamp C-terminal" evidence="13">
    <location>
        <begin position="248"/>
        <end position="359"/>
    </location>
</feature>
<dbReference type="CDD" id="cd00140">
    <property type="entry name" value="beta_clamp"/>
    <property type="match status" value="1"/>
</dbReference>
<dbReference type="OrthoDB" id="468978at2"/>
<dbReference type="InterPro" id="IPR022635">
    <property type="entry name" value="DNA_polIII_beta_C"/>
</dbReference>
<dbReference type="SUPFAM" id="SSF55979">
    <property type="entry name" value="DNA clamp"/>
    <property type="match status" value="3"/>
</dbReference>
<dbReference type="InterPro" id="IPR046938">
    <property type="entry name" value="DNA_clamp_sf"/>
</dbReference>
<evidence type="ECO:0000259" key="12">
    <source>
        <dbReference type="Pfam" id="PF02767"/>
    </source>
</evidence>
<dbReference type="Pfam" id="PF02768">
    <property type="entry name" value="DNA_pol3_beta_3"/>
    <property type="match status" value="1"/>
</dbReference>
<protein>
    <recommendedName>
        <fullName evidence="3 10">Beta sliding clamp</fullName>
    </recommendedName>
</protein>
<evidence type="ECO:0000256" key="10">
    <source>
        <dbReference type="PIRNR" id="PIRNR000804"/>
    </source>
</evidence>
<dbReference type="InterPro" id="IPR022637">
    <property type="entry name" value="DNA_polIII_beta_cen"/>
</dbReference>
<evidence type="ECO:0000256" key="2">
    <source>
        <dbReference type="ARBA" id="ARBA00010752"/>
    </source>
</evidence>
<keyword evidence="9" id="KW-0238">DNA-binding</keyword>
<comment type="subunit">
    <text evidence="10">Forms a ring-shaped head-to-tail homodimer around DNA.</text>
</comment>
<evidence type="ECO:0000256" key="7">
    <source>
        <dbReference type="ARBA" id="ARBA00022705"/>
    </source>
</evidence>
<dbReference type="PANTHER" id="PTHR30478">
    <property type="entry name" value="DNA POLYMERASE III SUBUNIT BETA"/>
    <property type="match status" value="1"/>
</dbReference>
<comment type="subcellular location">
    <subcellularLocation>
        <location evidence="1 10">Cytoplasm</location>
    </subcellularLocation>
</comment>
<keyword evidence="4 10" id="KW-0963">Cytoplasm</keyword>
<evidence type="ECO:0000256" key="5">
    <source>
        <dbReference type="ARBA" id="ARBA00022679"/>
    </source>
</evidence>
<dbReference type="Pfam" id="PF02767">
    <property type="entry name" value="DNA_pol3_beta_2"/>
    <property type="match status" value="1"/>
</dbReference>
<comment type="function">
    <text evidence="10">Confers DNA tethering and processivity to DNA polymerases and other proteins. Acts as a clamp, forming a ring around DNA (a reaction catalyzed by the clamp-loading complex) which diffuses in an ATP-independent manner freely and bidirectionally along dsDNA. Initially characterized for its ability to contact the catalytic subunit of DNA polymerase III (Pol III), a complex, multichain enzyme responsible for most of the replicative synthesis in bacteria; Pol III exhibits 3'-5' exonuclease proofreading activity. The beta chain is required for initiation of replication as well as for processivity of DNA replication.</text>
</comment>
<evidence type="ECO:0000256" key="1">
    <source>
        <dbReference type="ARBA" id="ARBA00004496"/>
    </source>
</evidence>
<dbReference type="FunFam" id="3.10.150.10:FF:000001">
    <property type="entry name" value="Beta sliding clamp"/>
    <property type="match status" value="1"/>
</dbReference>
<dbReference type="GO" id="GO:0003887">
    <property type="term" value="F:DNA-directed DNA polymerase activity"/>
    <property type="evidence" value="ECO:0007669"/>
    <property type="project" value="UniProtKB-UniRule"/>
</dbReference>
<dbReference type="InterPro" id="IPR001001">
    <property type="entry name" value="DNA_polIII_beta"/>
</dbReference>
<proteinExistence type="inferred from homology"/>
<feature type="domain" description="DNA polymerase III beta sliding clamp N-terminal" evidence="11">
    <location>
        <begin position="1"/>
        <end position="117"/>
    </location>
</feature>
<dbReference type="GO" id="GO:0005737">
    <property type="term" value="C:cytoplasm"/>
    <property type="evidence" value="ECO:0007669"/>
    <property type="project" value="UniProtKB-SubCell"/>
</dbReference>
<evidence type="ECO:0000313" key="15">
    <source>
        <dbReference type="Proteomes" id="UP000237846"/>
    </source>
</evidence>
<dbReference type="FunFam" id="3.10.150.10:FF:000004">
    <property type="entry name" value="Beta sliding clamp"/>
    <property type="match status" value="1"/>
</dbReference>
<organism evidence="14 15">
    <name type="scientific">Allonocardiopsis opalescens</name>
    <dbReference type="NCBI Taxonomy" id="1144618"/>
    <lineage>
        <taxon>Bacteria</taxon>
        <taxon>Bacillati</taxon>
        <taxon>Actinomycetota</taxon>
        <taxon>Actinomycetes</taxon>
        <taxon>Streptosporangiales</taxon>
        <taxon>Allonocardiopsis</taxon>
    </lineage>
</organism>
<dbReference type="FunFam" id="3.10.150.10:FF:000005">
    <property type="entry name" value="Beta sliding clamp"/>
    <property type="match status" value="1"/>
</dbReference>
<dbReference type="PANTHER" id="PTHR30478:SF0">
    <property type="entry name" value="BETA SLIDING CLAMP"/>
    <property type="match status" value="1"/>
</dbReference>
<dbReference type="GO" id="GO:0008408">
    <property type="term" value="F:3'-5' exonuclease activity"/>
    <property type="evidence" value="ECO:0007669"/>
    <property type="project" value="InterPro"/>
</dbReference>
<keyword evidence="15" id="KW-1185">Reference proteome</keyword>
<dbReference type="GO" id="GO:0003677">
    <property type="term" value="F:DNA binding"/>
    <property type="evidence" value="ECO:0007669"/>
    <property type="project" value="UniProtKB-UniRule"/>
</dbReference>
<dbReference type="GO" id="GO:0009360">
    <property type="term" value="C:DNA polymerase III complex"/>
    <property type="evidence" value="ECO:0007669"/>
    <property type="project" value="InterPro"/>
</dbReference>
<dbReference type="PIRSF" id="PIRSF000804">
    <property type="entry name" value="DNA_pol_III_b"/>
    <property type="match status" value="1"/>
</dbReference>
<keyword evidence="8 10" id="KW-0239">DNA-directed DNA polymerase</keyword>
<evidence type="ECO:0000256" key="8">
    <source>
        <dbReference type="ARBA" id="ARBA00022932"/>
    </source>
</evidence>
<dbReference type="Pfam" id="PF00712">
    <property type="entry name" value="DNA_pol3_beta"/>
    <property type="match status" value="1"/>
</dbReference>
<dbReference type="Proteomes" id="UP000237846">
    <property type="component" value="Unassembled WGS sequence"/>
</dbReference>
<reference evidence="14 15" key="1">
    <citation type="submission" date="2018-03" db="EMBL/GenBank/DDBJ databases">
        <title>Genomic Encyclopedia of Archaeal and Bacterial Type Strains, Phase II (KMG-II): from individual species to whole genera.</title>
        <authorList>
            <person name="Goeker M."/>
        </authorList>
    </citation>
    <scope>NUCLEOTIDE SEQUENCE [LARGE SCALE GENOMIC DNA]</scope>
    <source>
        <strain evidence="14 15">DSM 45601</strain>
    </source>
</reference>